<evidence type="ECO:0000313" key="2">
    <source>
        <dbReference type="WBParaSite" id="ACRNAN_scaffold1788.g31827.t1"/>
    </source>
</evidence>
<accession>A0A914D2C2</accession>
<organism evidence="1 2">
    <name type="scientific">Acrobeloides nanus</name>
    <dbReference type="NCBI Taxonomy" id="290746"/>
    <lineage>
        <taxon>Eukaryota</taxon>
        <taxon>Metazoa</taxon>
        <taxon>Ecdysozoa</taxon>
        <taxon>Nematoda</taxon>
        <taxon>Chromadorea</taxon>
        <taxon>Rhabditida</taxon>
        <taxon>Tylenchina</taxon>
        <taxon>Cephalobomorpha</taxon>
        <taxon>Cephaloboidea</taxon>
        <taxon>Cephalobidae</taxon>
        <taxon>Acrobeloides</taxon>
    </lineage>
</organism>
<keyword evidence="1" id="KW-1185">Reference proteome</keyword>
<reference evidence="2" key="1">
    <citation type="submission" date="2022-11" db="UniProtKB">
        <authorList>
            <consortium name="WormBaseParasite"/>
        </authorList>
    </citation>
    <scope>IDENTIFICATION</scope>
</reference>
<evidence type="ECO:0000313" key="1">
    <source>
        <dbReference type="Proteomes" id="UP000887540"/>
    </source>
</evidence>
<dbReference type="WBParaSite" id="ACRNAN_scaffold1788.g31827.t1">
    <property type="protein sequence ID" value="ACRNAN_scaffold1788.g31827.t1"/>
    <property type="gene ID" value="ACRNAN_scaffold1788.g31827"/>
</dbReference>
<proteinExistence type="predicted"/>
<name>A0A914D2C2_9BILA</name>
<dbReference type="AlphaFoldDB" id="A0A914D2C2"/>
<protein>
    <submittedName>
        <fullName evidence="2">Uncharacterized protein</fullName>
    </submittedName>
</protein>
<dbReference type="Proteomes" id="UP000887540">
    <property type="component" value="Unplaced"/>
</dbReference>
<sequence>MLCNVYYFFTQNPSEWSIIVEALFLQTESLHYPILYTALNKTLRRELKTYVKNWYHKMFNKNGSTTTQIIKITVPTTRL</sequence>